<name>A0A1T1HAZ0_OCELI</name>
<keyword evidence="3" id="KW-1185">Reference proteome</keyword>
<dbReference type="Proteomes" id="UP000190064">
    <property type="component" value="Unassembled WGS sequence"/>
</dbReference>
<evidence type="ECO:0000313" key="3">
    <source>
        <dbReference type="Proteomes" id="UP000190064"/>
    </source>
</evidence>
<evidence type="ECO:0000313" key="2">
    <source>
        <dbReference type="EMBL" id="OOV87011.1"/>
    </source>
</evidence>
<accession>A0A1T1HAZ0</accession>
<feature type="region of interest" description="Disordered" evidence="1">
    <location>
        <begin position="1"/>
        <end position="23"/>
    </location>
</feature>
<dbReference type="EMBL" id="MTSD02000003">
    <property type="protein sequence ID" value="OOV87011.1"/>
    <property type="molecule type" value="Genomic_DNA"/>
</dbReference>
<comment type="caution">
    <text evidence="2">The sequence shown here is derived from an EMBL/GenBank/DDBJ whole genome shotgun (WGS) entry which is preliminary data.</text>
</comment>
<protein>
    <submittedName>
        <fullName evidence="2">Uncharacterized protein</fullName>
    </submittedName>
</protein>
<sequence length="99" mass="11316">MAGNFRPGARRQRAPKLQGKGKLESVVTEGPFQEWLGMPELYRHALIVDGITYSYQTEDPELSVSEGDIVVFRYKENKQGNWIDRNSLGVWIDPATYNQ</sequence>
<dbReference type="RefSeq" id="WP_078319363.1">
    <property type="nucleotide sequence ID" value="NZ_FXTS01000003.1"/>
</dbReference>
<proteinExistence type="predicted"/>
<gene>
    <name evidence="2" type="ORF">BTA35_0208330</name>
</gene>
<reference evidence="2" key="1">
    <citation type="submission" date="2017-02" db="EMBL/GenBank/DDBJ databases">
        <title>Draft Genome Sequence of the Salt Water Bacterium Oceanospirillum linum ATCC 11336.</title>
        <authorList>
            <person name="Trachtenberg A.M."/>
            <person name="Carney J.G."/>
            <person name="Linnane J.D."/>
            <person name="Rheaume B.A."/>
            <person name="Pitts N.L."/>
            <person name="Mykles D.L."/>
            <person name="Maclea K.S."/>
        </authorList>
    </citation>
    <scope>NUCLEOTIDE SEQUENCE [LARGE SCALE GENOMIC DNA]</scope>
    <source>
        <strain evidence="2">ATCC 11336</strain>
    </source>
</reference>
<dbReference type="AlphaFoldDB" id="A0A1T1HAZ0"/>
<evidence type="ECO:0000256" key="1">
    <source>
        <dbReference type="SAM" id="MobiDB-lite"/>
    </source>
</evidence>
<organism evidence="2 3">
    <name type="scientific">Oceanospirillum linum</name>
    <dbReference type="NCBI Taxonomy" id="966"/>
    <lineage>
        <taxon>Bacteria</taxon>
        <taxon>Pseudomonadati</taxon>
        <taxon>Pseudomonadota</taxon>
        <taxon>Gammaproteobacteria</taxon>
        <taxon>Oceanospirillales</taxon>
        <taxon>Oceanospirillaceae</taxon>
        <taxon>Oceanospirillum</taxon>
    </lineage>
</organism>